<protein>
    <recommendedName>
        <fullName evidence="8">ESX secretion-associated protein EspG</fullName>
    </recommendedName>
</protein>
<name>A0A075V497_9PSEU</name>
<dbReference type="STRING" id="208439.AJAP_41970"/>
<dbReference type="Proteomes" id="UP000028492">
    <property type="component" value="Chromosome"/>
</dbReference>
<comment type="subcellular location">
    <subcellularLocation>
        <location evidence="1">Cytoplasm</location>
    </subcellularLocation>
</comment>
<dbReference type="Pfam" id="PF14011">
    <property type="entry name" value="ESX-1_EspG"/>
    <property type="match status" value="1"/>
</dbReference>
<accession>A0A075V497</accession>
<evidence type="ECO:0000313" key="6">
    <source>
        <dbReference type="EMBL" id="AIG81167.1"/>
    </source>
</evidence>
<comment type="similarity">
    <text evidence="2">Belongs to the EspG family.</text>
</comment>
<dbReference type="InterPro" id="IPR025734">
    <property type="entry name" value="EspG"/>
</dbReference>
<reference evidence="6 7" key="1">
    <citation type="journal article" date="2014" name="J. Biotechnol.">
        <title>Complete genome sequence of the actinobacterium Amycolatopsis japonica MG417-CF17(T) (=DSM 44213T) producing (S,S)-N,N'-ethylenediaminedisuccinic acid.</title>
        <authorList>
            <person name="Stegmann E."/>
            <person name="Albersmeier A."/>
            <person name="Spohn M."/>
            <person name="Gert H."/>
            <person name="Weber T."/>
            <person name="Wohlleben W."/>
            <person name="Kalinowski J."/>
            <person name="Ruckert C."/>
        </authorList>
    </citation>
    <scope>NUCLEOTIDE SEQUENCE [LARGE SCALE GENOMIC DNA]</scope>
    <source>
        <strain evidence="7">MG417-CF17 (DSM 44213)</strain>
    </source>
</reference>
<keyword evidence="4" id="KW-0143">Chaperone</keyword>
<dbReference type="RefSeq" id="WP_038521933.1">
    <property type="nucleotide sequence ID" value="NZ_CP008953.1"/>
</dbReference>
<evidence type="ECO:0000256" key="1">
    <source>
        <dbReference type="ARBA" id="ARBA00004496"/>
    </source>
</evidence>
<evidence type="ECO:0000256" key="2">
    <source>
        <dbReference type="ARBA" id="ARBA00006411"/>
    </source>
</evidence>
<dbReference type="eggNOG" id="ENOG5033Y9P">
    <property type="taxonomic scope" value="Bacteria"/>
</dbReference>
<feature type="region of interest" description="Disordered" evidence="5">
    <location>
        <begin position="144"/>
        <end position="183"/>
    </location>
</feature>
<evidence type="ECO:0000256" key="3">
    <source>
        <dbReference type="ARBA" id="ARBA00022490"/>
    </source>
</evidence>
<evidence type="ECO:0000313" key="7">
    <source>
        <dbReference type="Proteomes" id="UP000028492"/>
    </source>
</evidence>
<evidence type="ECO:0000256" key="4">
    <source>
        <dbReference type="ARBA" id="ARBA00023186"/>
    </source>
</evidence>
<keyword evidence="3" id="KW-0963">Cytoplasm</keyword>
<organism evidence="6 7">
    <name type="scientific">Amycolatopsis japonica</name>
    <dbReference type="NCBI Taxonomy" id="208439"/>
    <lineage>
        <taxon>Bacteria</taxon>
        <taxon>Bacillati</taxon>
        <taxon>Actinomycetota</taxon>
        <taxon>Actinomycetes</taxon>
        <taxon>Pseudonocardiales</taxon>
        <taxon>Pseudonocardiaceae</taxon>
        <taxon>Amycolatopsis</taxon>
        <taxon>Amycolatopsis japonica group</taxon>
    </lineage>
</organism>
<evidence type="ECO:0008006" key="8">
    <source>
        <dbReference type="Google" id="ProtNLM"/>
    </source>
</evidence>
<dbReference type="EMBL" id="CP008953">
    <property type="protein sequence ID" value="AIG81167.1"/>
    <property type="molecule type" value="Genomic_DNA"/>
</dbReference>
<sequence length="265" mass="28864">MLDKQVTITTGTLITLIHRRGGEPHTILSETPTWYDEDAQRAEDERTNEELASQGLFGARGLHPGFKATLEAIARPTLEYYGWVDGGFEGKALSFSLLAGSAGGEGFVLARHSEHDGVALASVRPEELLTEFLDQIPKLAPGRGRPIAVPKSQVEAPRSSSTAQDEGFEVLRSGRQSTGSQEADELRRILALRRLGSGSLYVAARGRSGARQRIERPVNYIDTTEGRWLTEEVPGSGEPRIAFTPADQQVLGERLRSAQGRLFAS</sequence>
<dbReference type="HOGENOM" id="CLU_088487_1_1_11"/>
<dbReference type="KEGG" id="aja:AJAP_41970"/>
<dbReference type="AlphaFoldDB" id="A0A075V497"/>
<gene>
    <name evidence="6" type="ORF">AJAP_41970</name>
</gene>
<proteinExistence type="inferred from homology"/>
<evidence type="ECO:0000256" key="5">
    <source>
        <dbReference type="SAM" id="MobiDB-lite"/>
    </source>
</evidence>
<keyword evidence="7" id="KW-1185">Reference proteome</keyword>